<dbReference type="SUPFAM" id="SSF109905">
    <property type="entry name" value="Surp module (SWAP domain)"/>
    <property type="match status" value="1"/>
</dbReference>
<dbReference type="Pfam" id="PF01805">
    <property type="entry name" value="Surp"/>
    <property type="match status" value="1"/>
</dbReference>
<dbReference type="PROSITE" id="PS50128">
    <property type="entry name" value="SURP"/>
    <property type="match status" value="1"/>
</dbReference>
<gene>
    <name evidence="2" type="ORF">A3Q56_07940</name>
</gene>
<dbReference type="Gene3D" id="1.10.10.790">
    <property type="entry name" value="Surp module"/>
    <property type="match status" value="1"/>
</dbReference>
<dbReference type="InterPro" id="IPR035967">
    <property type="entry name" value="SWAP/Surp_sf"/>
</dbReference>
<proteinExistence type="predicted"/>
<dbReference type="PANTHER" id="PTHR12323:SF0">
    <property type="entry name" value="CALCIUM HOMEOSTASIS ENDOPLASMIC RETICULUM PROTEIN"/>
    <property type="match status" value="1"/>
</dbReference>
<dbReference type="OrthoDB" id="21470at2759"/>
<dbReference type="GO" id="GO:0006874">
    <property type="term" value="P:intracellular calcium ion homeostasis"/>
    <property type="evidence" value="ECO:0007669"/>
    <property type="project" value="TreeGrafter"/>
</dbReference>
<dbReference type="PANTHER" id="PTHR12323">
    <property type="entry name" value="SR-RELATED CTD ASSOCIATED FACTOR 6"/>
    <property type="match status" value="1"/>
</dbReference>
<organism evidence="2 3">
    <name type="scientific">Intoshia linei</name>
    <dbReference type="NCBI Taxonomy" id="1819745"/>
    <lineage>
        <taxon>Eukaryota</taxon>
        <taxon>Metazoa</taxon>
        <taxon>Spiralia</taxon>
        <taxon>Lophotrochozoa</taxon>
        <taxon>Mesozoa</taxon>
        <taxon>Orthonectida</taxon>
        <taxon>Rhopaluridae</taxon>
        <taxon>Intoshia</taxon>
    </lineage>
</organism>
<dbReference type="GO" id="GO:0048471">
    <property type="term" value="C:perinuclear region of cytoplasm"/>
    <property type="evidence" value="ECO:0007669"/>
    <property type="project" value="TreeGrafter"/>
</dbReference>
<accession>A0A177ASI0</accession>
<dbReference type="EMBL" id="LWCA01001902">
    <property type="protein sequence ID" value="OAF64351.1"/>
    <property type="molecule type" value="Genomic_DNA"/>
</dbReference>
<evidence type="ECO:0000313" key="3">
    <source>
        <dbReference type="Proteomes" id="UP000078046"/>
    </source>
</evidence>
<name>A0A177ASI0_9BILA</name>
<reference evidence="2 3" key="1">
    <citation type="submission" date="2016-04" db="EMBL/GenBank/DDBJ databases">
        <title>The genome of Intoshia linei affirms orthonectids as highly simplified spiralians.</title>
        <authorList>
            <person name="Mikhailov K.V."/>
            <person name="Slusarev G.S."/>
            <person name="Nikitin M.A."/>
            <person name="Logacheva M.D."/>
            <person name="Penin A."/>
            <person name="Aleoshin V."/>
            <person name="Panchin Y.V."/>
        </authorList>
    </citation>
    <scope>NUCLEOTIDE SEQUENCE [LARGE SCALE GENOMIC DNA]</scope>
    <source>
        <strain evidence="2">Intl2013</strain>
        <tissue evidence="2">Whole animal</tissue>
    </source>
</reference>
<dbReference type="Proteomes" id="UP000078046">
    <property type="component" value="Unassembled WGS sequence"/>
</dbReference>
<evidence type="ECO:0000259" key="1">
    <source>
        <dbReference type="PROSITE" id="PS50128"/>
    </source>
</evidence>
<feature type="domain" description="SURP motif" evidence="1">
    <location>
        <begin position="14"/>
        <end position="56"/>
    </location>
</feature>
<dbReference type="InterPro" id="IPR000061">
    <property type="entry name" value="Surp"/>
</dbReference>
<dbReference type="AlphaFoldDB" id="A0A177ASI0"/>
<keyword evidence="3" id="KW-1185">Reference proteome</keyword>
<sequence length="124" mass="14601">MDLRIPDDIELRRIIDRTAIFVARNGSEFEEMTRRNQYNNPSFAFLFGNEYTKYYSERLSLEQGFSIDDSNKRISPTNLLNLSNSNIDVEKNQIQMDSLNRDLEQSHQNLLAQEQVIKLQKEVI</sequence>
<dbReference type="GO" id="GO:0003723">
    <property type="term" value="F:RNA binding"/>
    <property type="evidence" value="ECO:0007669"/>
    <property type="project" value="InterPro"/>
</dbReference>
<dbReference type="GO" id="GO:0006396">
    <property type="term" value="P:RNA processing"/>
    <property type="evidence" value="ECO:0007669"/>
    <property type="project" value="InterPro"/>
</dbReference>
<comment type="caution">
    <text evidence="2">The sequence shown here is derived from an EMBL/GenBank/DDBJ whole genome shotgun (WGS) entry which is preliminary data.</text>
</comment>
<protein>
    <recommendedName>
        <fullName evidence="1">SURP motif domain-containing protein</fullName>
    </recommendedName>
</protein>
<dbReference type="SMART" id="SM00648">
    <property type="entry name" value="SWAP"/>
    <property type="match status" value="1"/>
</dbReference>
<evidence type="ECO:0000313" key="2">
    <source>
        <dbReference type="EMBL" id="OAF64351.1"/>
    </source>
</evidence>